<dbReference type="Pfam" id="PF01547">
    <property type="entry name" value="SBP_bac_1"/>
    <property type="match status" value="1"/>
</dbReference>
<feature type="signal peptide" evidence="1">
    <location>
        <begin position="1"/>
        <end position="28"/>
    </location>
</feature>
<sequence length="448" mass="47723">MNRSRTTRTAFVAAVATGALALTACAGAGGGGGGGGGGDEVNVLMVNNPQMEDLQRLTADHFTAETGITVNYTILPENEVRARIGQEFSSQAGQYDVASLSNYEIPTYARNGWLSPMTPDADFDQDDILAPMAESLTVDGDIYGQPFYGEGSFLMYRTDVFDEAGLTMPENPTWDEVAQLAADVDGAESGMSGICLRGLPGWGQIFAPLTTVVNTFGGTWFDEDWNAQVDAPEFTEAVQFYVDLVREHGPSGSAQAGYTECLTNLQQGNVAMWYDSTAATGTLEAEDSPVSGNIGYVAAPVAETESSSWLYTWAWGIQAAGNNQDAAQQFVAWASSQEYEELVAEEYGWARVPAGKRASTYENPEYQEAAAPFYQQTVDAIESADPVNPGVQARPALGVQFVAIPEFADLATGISEDISSAIAGQMSVEDALARGQSDAESVGESYQE</sequence>
<reference evidence="2" key="2">
    <citation type="submission" date="2020-09" db="EMBL/GenBank/DDBJ databases">
        <authorList>
            <person name="Sun Q."/>
            <person name="Zhou Y."/>
        </authorList>
    </citation>
    <scope>NUCLEOTIDE SEQUENCE</scope>
    <source>
        <strain evidence="2">CGMCC 1.15152</strain>
    </source>
</reference>
<dbReference type="PROSITE" id="PS51257">
    <property type="entry name" value="PROKAR_LIPOPROTEIN"/>
    <property type="match status" value="1"/>
</dbReference>
<keyword evidence="3" id="KW-1185">Reference proteome</keyword>
<proteinExistence type="predicted"/>
<evidence type="ECO:0000313" key="2">
    <source>
        <dbReference type="EMBL" id="GGD27572.1"/>
    </source>
</evidence>
<dbReference type="PANTHER" id="PTHR43649:SF12">
    <property type="entry name" value="DIACETYLCHITOBIOSE BINDING PROTEIN DASA"/>
    <property type="match status" value="1"/>
</dbReference>
<organism evidence="2 3">
    <name type="scientific">Microbacterium faecale</name>
    <dbReference type="NCBI Taxonomy" id="1804630"/>
    <lineage>
        <taxon>Bacteria</taxon>
        <taxon>Bacillati</taxon>
        <taxon>Actinomycetota</taxon>
        <taxon>Actinomycetes</taxon>
        <taxon>Micrococcales</taxon>
        <taxon>Microbacteriaceae</taxon>
        <taxon>Microbacterium</taxon>
    </lineage>
</organism>
<name>A0A917DDD1_9MICO</name>
<dbReference type="PANTHER" id="PTHR43649">
    <property type="entry name" value="ARABINOSE-BINDING PROTEIN-RELATED"/>
    <property type="match status" value="1"/>
</dbReference>
<accession>A0A917DDD1</accession>
<dbReference type="Gene3D" id="3.40.190.10">
    <property type="entry name" value="Periplasmic binding protein-like II"/>
    <property type="match status" value="2"/>
</dbReference>
<feature type="chain" id="PRO_5039027749" evidence="1">
    <location>
        <begin position="29"/>
        <end position="448"/>
    </location>
</feature>
<reference evidence="2" key="1">
    <citation type="journal article" date="2014" name="Int. J. Syst. Evol. Microbiol.">
        <title>Complete genome sequence of Corynebacterium casei LMG S-19264T (=DSM 44701T), isolated from a smear-ripened cheese.</title>
        <authorList>
            <consortium name="US DOE Joint Genome Institute (JGI-PGF)"/>
            <person name="Walter F."/>
            <person name="Albersmeier A."/>
            <person name="Kalinowski J."/>
            <person name="Ruckert C."/>
        </authorList>
    </citation>
    <scope>NUCLEOTIDE SEQUENCE</scope>
    <source>
        <strain evidence="2">CGMCC 1.15152</strain>
    </source>
</reference>
<comment type="caution">
    <text evidence="2">The sequence shown here is derived from an EMBL/GenBank/DDBJ whole genome shotgun (WGS) entry which is preliminary data.</text>
</comment>
<dbReference type="SUPFAM" id="SSF53850">
    <property type="entry name" value="Periplasmic binding protein-like II"/>
    <property type="match status" value="1"/>
</dbReference>
<dbReference type="InterPro" id="IPR050490">
    <property type="entry name" value="Bact_solute-bd_prot1"/>
</dbReference>
<dbReference type="CDD" id="cd13585">
    <property type="entry name" value="PBP2_TMBP_like"/>
    <property type="match status" value="1"/>
</dbReference>
<dbReference type="RefSeq" id="WP_188710701.1">
    <property type="nucleotide sequence ID" value="NZ_BMHO01000001.1"/>
</dbReference>
<dbReference type="AlphaFoldDB" id="A0A917DDD1"/>
<keyword evidence="1" id="KW-0732">Signal</keyword>
<protein>
    <submittedName>
        <fullName evidence="2">Sugar ABC transporter substrate-binding protein</fullName>
    </submittedName>
</protein>
<gene>
    <name evidence="2" type="ORF">GCM10010915_04560</name>
</gene>
<dbReference type="InterPro" id="IPR006059">
    <property type="entry name" value="SBP"/>
</dbReference>
<dbReference type="EMBL" id="BMHO01000001">
    <property type="protein sequence ID" value="GGD27572.1"/>
    <property type="molecule type" value="Genomic_DNA"/>
</dbReference>
<evidence type="ECO:0000313" key="3">
    <source>
        <dbReference type="Proteomes" id="UP000633205"/>
    </source>
</evidence>
<dbReference type="Proteomes" id="UP000633205">
    <property type="component" value="Unassembled WGS sequence"/>
</dbReference>
<evidence type="ECO:0000256" key="1">
    <source>
        <dbReference type="SAM" id="SignalP"/>
    </source>
</evidence>